<keyword evidence="3" id="KW-1185">Reference proteome</keyword>
<organism evidence="2 3">
    <name type="scientific">Xanthomonas populi</name>
    <dbReference type="NCBI Taxonomy" id="53414"/>
    <lineage>
        <taxon>Bacteria</taxon>
        <taxon>Pseudomonadati</taxon>
        <taxon>Pseudomonadota</taxon>
        <taxon>Gammaproteobacteria</taxon>
        <taxon>Lysobacterales</taxon>
        <taxon>Lysobacteraceae</taxon>
        <taxon>Xanthomonas</taxon>
    </lineage>
</organism>
<evidence type="ECO:0000313" key="2">
    <source>
        <dbReference type="EMBL" id="PPV00042.1"/>
    </source>
</evidence>
<comment type="caution">
    <text evidence="2">The sequence shown here is derived from an EMBL/GenBank/DDBJ whole genome shotgun (WGS) entry which is preliminary data.</text>
</comment>
<protein>
    <submittedName>
        <fullName evidence="2">Uncharacterized protein</fullName>
    </submittedName>
</protein>
<feature type="compositionally biased region" description="Polar residues" evidence="1">
    <location>
        <begin position="454"/>
        <end position="463"/>
    </location>
</feature>
<sequence length="470" mass="50298">MTGTGWYNDLKNCGEEIASQSRNAAQSAHDKLFTGMNQTSPALMIAGDAIRAIAQDLLLDRLPSSTALGAYAGHSLQQLASCGIPTFAREVTMLNIYRLLANSKFAKENPFAIVGMQSMVSMMAILAHAKVRQPRMRRDQIAAVKGHFGMSDAQWDALPEAEKTKNMAIQRADSRRVTANQVIAESGFLTMSSLAAAAGDCTIPSQVLATQLRNIVYAGMRELIQASMKMVATRGPSTSGVNDNNMSAMATSYTLTSLLSTSAANIAVESIEQNREPRMPEDMDMSGFGESAAIAAVRALFNTAVEVVDAALTKHYETSQVGGEQTFNVGDKLPMTDHDRLLDNSIARFSWNQLAGMINLAMSKVAESSNLAARSDSASVFLSATSTAAGFGLSYRNTNQTYQAHARVRSAVAAQRQVVALEAISETPGAVAPSSEQWTRSQPDQPPADRMQEIGSSLTTISESIEPPLG</sequence>
<evidence type="ECO:0000256" key="1">
    <source>
        <dbReference type="SAM" id="MobiDB-lite"/>
    </source>
</evidence>
<reference evidence="3" key="1">
    <citation type="submission" date="2016-08" db="EMBL/GenBank/DDBJ databases">
        <authorList>
            <person name="Merda D."/>
            <person name="Briand M."/>
            <person name="Taghouti G."/>
            <person name="Carrere S."/>
            <person name="Gouzy J."/>
            <person name="Portier P."/>
            <person name="Jacques M.-A."/>
            <person name="Fischer-Le Saux M."/>
        </authorList>
    </citation>
    <scope>NUCLEOTIDE SEQUENCE [LARGE SCALE GENOMIC DNA]</scope>
    <source>
        <strain evidence="3">CFBP1817</strain>
    </source>
</reference>
<accession>A0A2S7F3K7</accession>
<dbReference type="EMBL" id="MDEJ01000007">
    <property type="protein sequence ID" value="PPV00042.1"/>
    <property type="molecule type" value="Genomic_DNA"/>
</dbReference>
<feature type="compositionally biased region" description="Polar residues" evidence="1">
    <location>
        <begin position="434"/>
        <end position="443"/>
    </location>
</feature>
<evidence type="ECO:0000313" key="3">
    <source>
        <dbReference type="Proteomes" id="UP000239939"/>
    </source>
</evidence>
<dbReference type="Proteomes" id="UP000239939">
    <property type="component" value="Unassembled WGS sequence"/>
</dbReference>
<feature type="region of interest" description="Disordered" evidence="1">
    <location>
        <begin position="429"/>
        <end position="470"/>
    </location>
</feature>
<gene>
    <name evidence="2" type="ORF">XpopCFBP1817_02215</name>
</gene>
<dbReference type="AlphaFoldDB" id="A0A2S7F3K7"/>
<name>A0A2S7F3K7_9XANT</name>
<proteinExistence type="predicted"/>